<dbReference type="SUPFAM" id="SSF53448">
    <property type="entry name" value="Nucleotide-diphospho-sugar transferases"/>
    <property type="match status" value="1"/>
</dbReference>
<feature type="transmembrane region" description="Helical" evidence="1">
    <location>
        <begin position="261"/>
        <end position="282"/>
    </location>
</feature>
<dbReference type="PANTHER" id="PTHR10859:SF91">
    <property type="entry name" value="DOLICHYL-PHOSPHATE BETA-GLUCOSYLTRANSFERASE"/>
    <property type="match status" value="1"/>
</dbReference>
<feature type="transmembrane region" description="Helical" evidence="1">
    <location>
        <begin position="237"/>
        <end position="254"/>
    </location>
</feature>
<dbReference type="Pfam" id="PF00535">
    <property type="entry name" value="Glycos_transf_2"/>
    <property type="match status" value="1"/>
</dbReference>
<proteinExistence type="predicted"/>
<evidence type="ECO:0000313" key="4">
    <source>
        <dbReference type="Proteomes" id="UP000321484"/>
    </source>
</evidence>
<sequence>MLQNPLDEADTSTMPAQPPWPRSTTILLLLTGLVLAVMTFVTVLLMPSLPWHGARDLELNATYQAYRETGVLLIKPTGSGSWYTQAPTDGPYTAAAWDDDPGSYIIASLLSHVTGSPSPYAGLKGAMAGLAALPLLVLPLGVARLFRRARAGYVLLAMPALLWLVNHGTVLLGTEYGLSNAAAPTRVYAQYGIAASLVFLSLTMLLVLSTVRLSARALVAVTLLTGALGGVGNLSRAMSGVGTAAGVGVLWWMWSRGRLRWLRAVVAAAVAVVIALMLPAGVMRLIDTERADATGLAVSELPDAHALWHSFYLGLSYPEPITGQPSPFDIRWNDEYGWAQARAVDPDVLIASTEFNEIMKDLYFGEVRESPGAAARLYLDKALYTIKHYGAMLVVAGIGITLALHRRGPHRRGVRAVLAMVTPTVVLGFAPAVFVMPLIYYFSELSAAFGLLLSVGLGGFAWVVSSMPSHVRASERQKIARHLARLTPRAVPTSLSAVVPTRNGAATVGATLATLAGELGAGDEIVVVENGSTDTTSGVLAEIEERWSHPCTLRVLHSEPGLGVALRTGVLATLGDRLLLTADDLPFGLGDLSRFRELPADTLLAIGSKAHVESDVHRSTRRTLQSRVFRSMREALLHSSVGDSQGTIWVDAEWCRMFAAFSREPGLMWTTELVLAAEQQGMPVVEVPVELREGHDSAASRFTFGDAVTGLRGILRLALQKDDYLQDDWLEERVARPW</sequence>
<dbReference type="AlphaFoldDB" id="A0A511YTS3"/>
<dbReference type="Proteomes" id="UP000321484">
    <property type="component" value="Unassembled WGS sequence"/>
</dbReference>
<feature type="transmembrane region" description="Helical" evidence="1">
    <location>
        <begin position="386"/>
        <end position="404"/>
    </location>
</feature>
<dbReference type="RefSeq" id="WP_146818967.1">
    <property type="nucleotide sequence ID" value="NZ_BJYK01000001.1"/>
</dbReference>
<dbReference type="InterPro" id="IPR001173">
    <property type="entry name" value="Glyco_trans_2-like"/>
</dbReference>
<dbReference type="EMBL" id="BJYK01000001">
    <property type="protein sequence ID" value="GEN78592.1"/>
    <property type="molecule type" value="Genomic_DNA"/>
</dbReference>
<dbReference type="InterPro" id="IPR029044">
    <property type="entry name" value="Nucleotide-diphossugar_trans"/>
</dbReference>
<feature type="domain" description="Glycosyltransferase 2-like" evidence="2">
    <location>
        <begin position="496"/>
        <end position="648"/>
    </location>
</feature>
<accession>A0A511YTS3</accession>
<protein>
    <recommendedName>
        <fullName evidence="2">Glycosyltransferase 2-like domain-containing protein</fullName>
    </recommendedName>
</protein>
<keyword evidence="1" id="KW-0472">Membrane</keyword>
<feature type="transmembrane region" description="Helical" evidence="1">
    <location>
        <begin position="416"/>
        <end position="439"/>
    </location>
</feature>
<evidence type="ECO:0000259" key="2">
    <source>
        <dbReference type="Pfam" id="PF00535"/>
    </source>
</evidence>
<keyword evidence="1" id="KW-0812">Transmembrane</keyword>
<feature type="transmembrane region" description="Helical" evidence="1">
    <location>
        <begin position="188"/>
        <end position="208"/>
    </location>
</feature>
<feature type="transmembrane region" description="Helical" evidence="1">
    <location>
        <begin position="445"/>
        <end position="464"/>
    </location>
</feature>
<feature type="transmembrane region" description="Helical" evidence="1">
    <location>
        <begin position="153"/>
        <end position="173"/>
    </location>
</feature>
<keyword evidence="4" id="KW-1185">Reference proteome</keyword>
<feature type="transmembrane region" description="Helical" evidence="1">
    <location>
        <begin position="26"/>
        <end position="46"/>
    </location>
</feature>
<feature type="transmembrane region" description="Helical" evidence="1">
    <location>
        <begin position="126"/>
        <end position="146"/>
    </location>
</feature>
<dbReference type="Gene3D" id="3.90.550.10">
    <property type="entry name" value="Spore Coat Polysaccharide Biosynthesis Protein SpsA, Chain A"/>
    <property type="match status" value="1"/>
</dbReference>
<dbReference type="GO" id="GO:0006487">
    <property type="term" value="P:protein N-linked glycosylation"/>
    <property type="evidence" value="ECO:0007669"/>
    <property type="project" value="TreeGrafter"/>
</dbReference>
<feature type="transmembrane region" description="Helical" evidence="1">
    <location>
        <begin position="215"/>
        <end position="231"/>
    </location>
</feature>
<dbReference type="PANTHER" id="PTHR10859">
    <property type="entry name" value="GLYCOSYL TRANSFERASE"/>
    <property type="match status" value="1"/>
</dbReference>
<dbReference type="OrthoDB" id="2369748at2"/>
<evidence type="ECO:0000256" key="1">
    <source>
        <dbReference type="SAM" id="Phobius"/>
    </source>
</evidence>
<gene>
    <name evidence="3" type="ORF">AFE02nite_03260</name>
</gene>
<keyword evidence="1" id="KW-1133">Transmembrane helix</keyword>
<name>A0A511YTS3_9CELL</name>
<reference evidence="3 4" key="1">
    <citation type="submission" date="2019-07" db="EMBL/GenBank/DDBJ databases">
        <title>Whole genome shotgun sequence of Actinotalea fermentans NBRC 105374.</title>
        <authorList>
            <person name="Hosoyama A."/>
            <person name="Uohara A."/>
            <person name="Ohji S."/>
            <person name="Ichikawa N."/>
        </authorList>
    </citation>
    <scope>NUCLEOTIDE SEQUENCE [LARGE SCALE GENOMIC DNA]</scope>
    <source>
        <strain evidence="3 4">NBRC 105374</strain>
    </source>
</reference>
<evidence type="ECO:0000313" key="3">
    <source>
        <dbReference type="EMBL" id="GEN78592.1"/>
    </source>
</evidence>
<comment type="caution">
    <text evidence="3">The sequence shown here is derived from an EMBL/GenBank/DDBJ whole genome shotgun (WGS) entry which is preliminary data.</text>
</comment>
<organism evidence="3 4">
    <name type="scientific">Actinotalea fermentans</name>
    <dbReference type="NCBI Taxonomy" id="43671"/>
    <lineage>
        <taxon>Bacteria</taxon>
        <taxon>Bacillati</taxon>
        <taxon>Actinomycetota</taxon>
        <taxon>Actinomycetes</taxon>
        <taxon>Micrococcales</taxon>
        <taxon>Cellulomonadaceae</taxon>
        <taxon>Actinotalea</taxon>
    </lineage>
</organism>